<dbReference type="CDD" id="cd00130">
    <property type="entry name" value="PAS"/>
    <property type="match status" value="1"/>
</dbReference>
<evidence type="ECO:0000259" key="11">
    <source>
        <dbReference type="PROSITE" id="PS50109"/>
    </source>
</evidence>
<dbReference type="PRINTS" id="PR00344">
    <property type="entry name" value="BCTRLSENSOR"/>
</dbReference>
<dbReference type="AlphaFoldDB" id="A0A285CT55"/>
<keyword evidence="10" id="KW-0812">Transmembrane</keyword>
<dbReference type="EMBL" id="OAOP01000004">
    <property type="protein sequence ID" value="SNX70760.1"/>
    <property type="molecule type" value="Genomic_DNA"/>
</dbReference>
<dbReference type="SMART" id="SM00387">
    <property type="entry name" value="HATPase_c"/>
    <property type="match status" value="1"/>
</dbReference>
<dbReference type="InterPro" id="IPR036097">
    <property type="entry name" value="HisK_dim/P_sf"/>
</dbReference>
<keyword evidence="9" id="KW-0902">Two-component regulatory system</keyword>
<feature type="transmembrane region" description="Helical" evidence="10">
    <location>
        <begin position="7"/>
        <end position="25"/>
    </location>
</feature>
<evidence type="ECO:0000256" key="7">
    <source>
        <dbReference type="ARBA" id="ARBA00022840"/>
    </source>
</evidence>
<feature type="domain" description="PAC" evidence="13">
    <location>
        <begin position="134"/>
        <end position="184"/>
    </location>
</feature>
<keyword evidence="15" id="KW-1185">Reference proteome</keyword>
<keyword evidence="7" id="KW-0067">ATP-binding</keyword>
<dbReference type="Pfam" id="PF13426">
    <property type="entry name" value="PAS_9"/>
    <property type="match status" value="1"/>
</dbReference>
<evidence type="ECO:0000256" key="5">
    <source>
        <dbReference type="ARBA" id="ARBA00022741"/>
    </source>
</evidence>
<dbReference type="PROSITE" id="PS50109">
    <property type="entry name" value="HIS_KIN"/>
    <property type="match status" value="1"/>
</dbReference>
<accession>A0A285CT55</accession>
<evidence type="ECO:0000259" key="12">
    <source>
        <dbReference type="PROSITE" id="PS50112"/>
    </source>
</evidence>
<dbReference type="Gene3D" id="3.30.450.20">
    <property type="entry name" value="PAS domain"/>
    <property type="match status" value="1"/>
</dbReference>
<feature type="domain" description="PAS" evidence="12">
    <location>
        <begin position="60"/>
        <end position="130"/>
    </location>
</feature>
<protein>
    <recommendedName>
        <fullName evidence="2">histidine kinase</fullName>
        <ecNumber evidence="2">2.7.13.3</ecNumber>
    </recommendedName>
</protein>
<evidence type="ECO:0000313" key="15">
    <source>
        <dbReference type="Proteomes" id="UP000219546"/>
    </source>
</evidence>
<dbReference type="InterPro" id="IPR004358">
    <property type="entry name" value="Sig_transdc_His_kin-like_C"/>
</dbReference>
<dbReference type="InterPro" id="IPR036890">
    <property type="entry name" value="HATPase_C_sf"/>
</dbReference>
<sequence>MNKSGQIILVMISILFTLYQKVIYGEKFFTFDFYMFTLIAWFVGCQYDRARHFGKKARASKNSYKQLLNSLPESVIIHSNNKILYVNDATVSMVRARSKEEIIGKSIFDFSVDEYKPRIEERNKQIKKMKMPLNCTEYQLKRFDGSTFYFEVSSLYIVFGEGEAILSIGKDITERKEQIDRMIQKSEKLALLGQMAAGVAHEIRNPLTSVKGFIQLLNTNDNKREYFGIVLDELERINAIVEEFLVLAKPSTAVFVEQDIRELIKDIITLVNNQLLLNNVQIFLDFDSDLPMVSCEKNQLKQVFLNLIKNAIEAMPKGGNINIRAKEKVNGKISISIEDEGIGIPEERIPTLGEPFYTTKEKGTGLGLMTCFKIIESHKGEILVHSILDKGTTVEILLPTITQKLLKHDLFHESV</sequence>
<feature type="transmembrane region" description="Helical" evidence="10">
    <location>
        <begin position="31"/>
        <end position="48"/>
    </location>
</feature>
<dbReference type="PROSITE" id="PS50112">
    <property type="entry name" value="PAS"/>
    <property type="match status" value="1"/>
</dbReference>
<dbReference type="InterPro" id="IPR003661">
    <property type="entry name" value="HisK_dim/P_dom"/>
</dbReference>
<dbReference type="Pfam" id="PF02518">
    <property type="entry name" value="HATPase_c"/>
    <property type="match status" value="1"/>
</dbReference>
<keyword evidence="4" id="KW-0808">Transferase</keyword>
<dbReference type="NCBIfam" id="TIGR00229">
    <property type="entry name" value="sensory_box"/>
    <property type="match status" value="1"/>
</dbReference>
<dbReference type="SUPFAM" id="SSF55785">
    <property type="entry name" value="PYP-like sensor domain (PAS domain)"/>
    <property type="match status" value="1"/>
</dbReference>
<dbReference type="SMART" id="SM00388">
    <property type="entry name" value="HisKA"/>
    <property type="match status" value="1"/>
</dbReference>
<feature type="domain" description="Histidine kinase" evidence="11">
    <location>
        <begin position="198"/>
        <end position="402"/>
    </location>
</feature>
<dbReference type="GO" id="GO:0030435">
    <property type="term" value="P:sporulation resulting in formation of a cellular spore"/>
    <property type="evidence" value="ECO:0007669"/>
    <property type="project" value="UniProtKB-KW"/>
</dbReference>
<dbReference type="EC" id="2.7.13.3" evidence="2"/>
<dbReference type="Gene3D" id="3.30.565.10">
    <property type="entry name" value="Histidine kinase-like ATPase, C-terminal domain"/>
    <property type="match status" value="1"/>
</dbReference>
<dbReference type="SUPFAM" id="SSF47384">
    <property type="entry name" value="Homodimeric domain of signal transducing histidine kinase"/>
    <property type="match status" value="1"/>
</dbReference>
<dbReference type="InterPro" id="IPR000014">
    <property type="entry name" value="PAS"/>
</dbReference>
<proteinExistence type="predicted"/>
<keyword evidence="10" id="KW-1133">Transmembrane helix</keyword>
<evidence type="ECO:0000256" key="9">
    <source>
        <dbReference type="ARBA" id="ARBA00023012"/>
    </source>
</evidence>
<dbReference type="SUPFAM" id="SSF55874">
    <property type="entry name" value="ATPase domain of HSP90 chaperone/DNA topoisomerase II/histidine kinase"/>
    <property type="match status" value="1"/>
</dbReference>
<dbReference type="CDD" id="cd00075">
    <property type="entry name" value="HATPase"/>
    <property type="match status" value="1"/>
</dbReference>
<dbReference type="Gene3D" id="1.10.287.130">
    <property type="match status" value="1"/>
</dbReference>
<dbReference type="PANTHER" id="PTHR43065">
    <property type="entry name" value="SENSOR HISTIDINE KINASE"/>
    <property type="match status" value="1"/>
</dbReference>
<comment type="catalytic activity">
    <reaction evidence="1">
        <text>ATP + protein L-histidine = ADP + protein N-phospho-L-histidine.</text>
        <dbReference type="EC" id="2.7.13.3"/>
    </reaction>
</comment>
<dbReference type="RefSeq" id="WP_097158711.1">
    <property type="nucleotide sequence ID" value="NZ_JBEPMQ010000006.1"/>
</dbReference>
<dbReference type="Proteomes" id="UP000219546">
    <property type="component" value="Unassembled WGS sequence"/>
</dbReference>
<evidence type="ECO:0000313" key="14">
    <source>
        <dbReference type="EMBL" id="SNX70760.1"/>
    </source>
</evidence>
<dbReference type="PROSITE" id="PS50113">
    <property type="entry name" value="PAC"/>
    <property type="match status" value="1"/>
</dbReference>
<dbReference type="OrthoDB" id="9815750at2"/>
<dbReference type="GO" id="GO:0005524">
    <property type="term" value="F:ATP binding"/>
    <property type="evidence" value="ECO:0007669"/>
    <property type="project" value="UniProtKB-KW"/>
</dbReference>
<name>A0A285CT55_9BACI</name>
<dbReference type="Pfam" id="PF00512">
    <property type="entry name" value="HisKA"/>
    <property type="match status" value="1"/>
</dbReference>
<reference evidence="14 15" key="1">
    <citation type="submission" date="2017-08" db="EMBL/GenBank/DDBJ databases">
        <authorList>
            <person name="de Groot N.N."/>
        </authorList>
    </citation>
    <scope>NUCLEOTIDE SEQUENCE [LARGE SCALE GENOMIC DNA]</scope>
    <source>
        <strain evidence="14 15">JC228</strain>
    </source>
</reference>
<keyword evidence="8" id="KW-0749">Sporulation</keyword>
<dbReference type="InterPro" id="IPR005467">
    <property type="entry name" value="His_kinase_dom"/>
</dbReference>
<evidence type="ECO:0000259" key="13">
    <source>
        <dbReference type="PROSITE" id="PS50113"/>
    </source>
</evidence>
<keyword evidence="5" id="KW-0547">Nucleotide-binding</keyword>
<evidence type="ECO:0000256" key="4">
    <source>
        <dbReference type="ARBA" id="ARBA00022679"/>
    </source>
</evidence>
<dbReference type="FunFam" id="1.10.287.130:FF:000040">
    <property type="entry name" value="PAS domain-containing sensor histidine kinase"/>
    <property type="match status" value="1"/>
</dbReference>
<keyword evidence="6 14" id="KW-0418">Kinase</keyword>
<dbReference type="InterPro" id="IPR035965">
    <property type="entry name" value="PAS-like_dom_sf"/>
</dbReference>
<keyword evidence="10" id="KW-0472">Membrane</keyword>
<evidence type="ECO:0000256" key="3">
    <source>
        <dbReference type="ARBA" id="ARBA00022553"/>
    </source>
</evidence>
<evidence type="ECO:0000256" key="8">
    <source>
        <dbReference type="ARBA" id="ARBA00022969"/>
    </source>
</evidence>
<dbReference type="SMART" id="SM00091">
    <property type="entry name" value="PAS"/>
    <property type="match status" value="1"/>
</dbReference>
<evidence type="ECO:0000256" key="1">
    <source>
        <dbReference type="ARBA" id="ARBA00000085"/>
    </source>
</evidence>
<dbReference type="PANTHER" id="PTHR43065:SF34">
    <property type="entry name" value="SPORULATION KINASE A"/>
    <property type="match status" value="1"/>
</dbReference>
<dbReference type="InterPro" id="IPR000700">
    <property type="entry name" value="PAS-assoc_C"/>
</dbReference>
<keyword evidence="3" id="KW-0597">Phosphoprotein</keyword>
<evidence type="ECO:0000256" key="10">
    <source>
        <dbReference type="SAM" id="Phobius"/>
    </source>
</evidence>
<dbReference type="InterPro" id="IPR003594">
    <property type="entry name" value="HATPase_dom"/>
</dbReference>
<organism evidence="14 15">
    <name type="scientific">Bacillus oleivorans</name>
    <dbReference type="NCBI Taxonomy" id="1448271"/>
    <lineage>
        <taxon>Bacteria</taxon>
        <taxon>Bacillati</taxon>
        <taxon>Bacillota</taxon>
        <taxon>Bacilli</taxon>
        <taxon>Bacillales</taxon>
        <taxon>Bacillaceae</taxon>
        <taxon>Bacillus</taxon>
    </lineage>
</organism>
<gene>
    <name evidence="14" type="ORF">SAMN05877753_104329</name>
</gene>
<dbReference type="GO" id="GO:0000155">
    <property type="term" value="F:phosphorelay sensor kinase activity"/>
    <property type="evidence" value="ECO:0007669"/>
    <property type="project" value="InterPro"/>
</dbReference>
<evidence type="ECO:0000256" key="6">
    <source>
        <dbReference type="ARBA" id="ARBA00022777"/>
    </source>
</evidence>
<evidence type="ECO:0000256" key="2">
    <source>
        <dbReference type="ARBA" id="ARBA00012438"/>
    </source>
</evidence>
<dbReference type="CDD" id="cd00082">
    <property type="entry name" value="HisKA"/>
    <property type="match status" value="1"/>
</dbReference>